<evidence type="ECO:0000313" key="3">
    <source>
        <dbReference type="Proteomes" id="UP000574067"/>
    </source>
</evidence>
<gene>
    <name evidence="2" type="ORF">HHL10_26370</name>
</gene>
<dbReference type="RefSeq" id="WP_169163391.1">
    <property type="nucleotide sequence ID" value="NZ_JABBFW010000033.1"/>
</dbReference>
<dbReference type="Proteomes" id="UP000574067">
    <property type="component" value="Unassembled WGS sequence"/>
</dbReference>
<name>A0A848FJU3_9BURK</name>
<accession>A0A848FJU3</accession>
<dbReference type="EMBL" id="JABBFW010000033">
    <property type="protein sequence ID" value="NML18500.1"/>
    <property type="molecule type" value="Genomic_DNA"/>
</dbReference>
<reference evidence="2 3" key="1">
    <citation type="submission" date="2020-04" db="EMBL/GenBank/DDBJ databases">
        <title>Azohydromonas sp. isolated from soil.</title>
        <authorList>
            <person name="Dahal R.H."/>
        </authorList>
    </citation>
    <scope>NUCLEOTIDE SEQUENCE [LARGE SCALE GENOMIC DNA]</scope>
    <source>
        <strain evidence="2 3">G-1-1-14</strain>
    </source>
</reference>
<feature type="compositionally biased region" description="Low complexity" evidence="1">
    <location>
        <begin position="10"/>
        <end position="27"/>
    </location>
</feature>
<evidence type="ECO:0000256" key="1">
    <source>
        <dbReference type="SAM" id="MobiDB-lite"/>
    </source>
</evidence>
<dbReference type="AlphaFoldDB" id="A0A848FJU3"/>
<feature type="region of interest" description="Disordered" evidence="1">
    <location>
        <begin position="1"/>
        <end position="27"/>
    </location>
</feature>
<protein>
    <submittedName>
        <fullName evidence="2">Uncharacterized protein</fullName>
    </submittedName>
</protein>
<sequence>MSGIPAWSLGAAGWPAAPRPAPAADGRNGAAAWFDDTLRCDGIAADVAPAARGLSVQAHAARVLDFLLDGRGPA</sequence>
<keyword evidence="3" id="KW-1185">Reference proteome</keyword>
<comment type="caution">
    <text evidence="2">The sequence shown here is derived from an EMBL/GenBank/DDBJ whole genome shotgun (WGS) entry which is preliminary data.</text>
</comment>
<organism evidence="2 3">
    <name type="scientific">Azohydromonas caseinilytica</name>
    <dbReference type="NCBI Taxonomy" id="2728836"/>
    <lineage>
        <taxon>Bacteria</taxon>
        <taxon>Pseudomonadati</taxon>
        <taxon>Pseudomonadota</taxon>
        <taxon>Betaproteobacteria</taxon>
        <taxon>Burkholderiales</taxon>
        <taxon>Sphaerotilaceae</taxon>
        <taxon>Azohydromonas</taxon>
    </lineage>
</organism>
<evidence type="ECO:0000313" key="2">
    <source>
        <dbReference type="EMBL" id="NML18500.1"/>
    </source>
</evidence>
<proteinExistence type="predicted"/>